<dbReference type="Pfam" id="PF08459">
    <property type="entry name" value="UvrC_RNaseH_dom"/>
    <property type="match status" value="1"/>
</dbReference>
<evidence type="ECO:0000256" key="7">
    <source>
        <dbReference type="HAMAP-Rule" id="MF_00203"/>
    </source>
</evidence>
<dbReference type="GO" id="GO:0009380">
    <property type="term" value="C:excinuclease repair complex"/>
    <property type="evidence" value="ECO:0007669"/>
    <property type="project" value="InterPro"/>
</dbReference>
<dbReference type="Gene3D" id="1.10.150.20">
    <property type="entry name" value="5' to 3' exonuclease, C-terminal subdomain"/>
    <property type="match status" value="1"/>
</dbReference>
<dbReference type="SUPFAM" id="SSF46600">
    <property type="entry name" value="C-terminal UvrC-binding domain of UvrB"/>
    <property type="match status" value="1"/>
</dbReference>
<keyword evidence="2 7" id="KW-0227">DNA damage</keyword>
<name>A0A1W2GG16_REIFA</name>
<feature type="domain" description="GIY-YIG" evidence="8">
    <location>
        <begin position="15"/>
        <end position="93"/>
    </location>
</feature>
<dbReference type="InterPro" id="IPR004791">
    <property type="entry name" value="UvrC"/>
</dbReference>
<dbReference type="HAMAP" id="MF_00203">
    <property type="entry name" value="UvrC"/>
    <property type="match status" value="1"/>
</dbReference>
<dbReference type="InterPro" id="IPR050066">
    <property type="entry name" value="UvrABC_protein_C"/>
</dbReference>
<evidence type="ECO:0000256" key="3">
    <source>
        <dbReference type="ARBA" id="ARBA00022769"/>
    </source>
</evidence>
<dbReference type="InterPro" id="IPR000305">
    <property type="entry name" value="GIY-YIG_endonuc"/>
</dbReference>
<dbReference type="PROSITE" id="PS50165">
    <property type="entry name" value="UVRC"/>
    <property type="match status" value="1"/>
</dbReference>
<dbReference type="GO" id="GO:0005737">
    <property type="term" value="C:cytoplasm"/>
    <property type="evidence" value="ECO:0007669"/>
    <property type="project" value="UniProtKB-SubCell"/>
</dbReference>
<dbReference type="InterPro" id="IPR035901">
    <property type="entry name" value="GIY-YIG_endonuc_sf"/>
</dbReference>
<dbReference type="FunFam" id="3.30.420.340:FF:000001">
    <property type="entry name" value="UvrABC system protein C"/>
    <property type="match status" value="1"/>
</dbReference>
<dbReference type="RefSeq" id="WP_084373158.1">
    <property type="nucleotide sequence ID" value="NZ_FWYF01000002.1"/>
</dbReference>
<dbReference type="GO" id="GO:0006289">
    <property type="term" value="P:nucleotide-excision repair"/>
    <property type="evidence" value="ECO:0007669"/>
    <property type="project" value="UniProtKB-UniRule"/>
</dbReference>
<dbReference type="InterPro" id="IPR047296">
    <property type="entry name" value="GIY-YIG_UvrC_Cho"/>
</dbReference>
<evidence type="ECO:0000256" key="2">
    <source>
        <dbReference type="ARBA" id="ARBA00022763"/>
    </source>
</evidence>
<evidence type="ECO:0000256" key="5">
    <source>
        <dbReference type="ARBA" id="ARBA00023204"/>
    </source>
</evidence>
<keyword evidence="1 7" id="KW-0963">Cytoplasm</keyword>
<accession>A0A1W2GG16</accession>
<evidence type="ECO:0000313" key="10">
    <source>
        <dbReference type="EMBL" id="SMD35432.1"/>
    </source>
</evidence>
<proteinExistence type="inferred from homology"/>
<dbReference type="AlphaFoldDB" id="A0A1W2GG16"/>
<dbReference type="Pfam" id="PF01541">
    <property type="entry name" value="GIY-YIG"/>
    <property type="match status" value="1"/>
</dbReference>
<dbReference type="InterPro" id="IPR001162">
    <property type="entry name" value="UvrC_RNase_H_dom"/>
</dbReference>
<comment type="similarity">
    <text evidence="7">Belongs to the UvrC family.</text>
</comment>
<dbReference type="PANTHER" id="PTHR30562:SF1">
    <property type="entry name" value="UVRABC SYSTEM PROTEIN C"/>
    <property type="match status" value="1"/>
</dbReference>
<protein>
    <recommendedName>
        <fullName evidence="7">UvrABC system protein C</fullName>
        <shortName evidence="7">Protein UvrC</shortName>
    </recommendedName>
    <alternativeName>
        <fullName evidence="7">Excinuclease ABC subunit C</fullName>
    </alternativeName>
</protein>
<evidence type="ECO:0000256" key="1">
    <source>
        <dbReference type="ARBA" id="ARBA00022490"/>
    </source>
</evidence>
<dbReference type="FunFam" id="3.40.1440.10:FF:000001">
    <property type="entry name" value="UvrABC system protein C"/>
    <property type="match status" value="1"/>
</dbReference>
<dbReference type="Proteomes" id="UP000192472">
    <property type="component" value="Unassembled WGS sequence"/>
</dbReference>
<dbReference type="OrthoDB" id="9804933at2"/>
<evidence type="ECO:0000259" key="8">
    <source>
        <dbReference type="PROSITE" id="PS50164"/>
    </source>
</evidence>
<reference evidence="10 11" key="1">
    <citation type="submission" date="2017-04" db="EMBL/GenBank/DDBJ databases">
        <authorList>
            <person name="Afonso C.L."/>
            <person name="Miller P.J."/>
            <person name="Scott M.A."/>
            <person name="Spackman E."/>
            <person name="Goraichik I."/>
            <person name="Dimitrov K.M."/>
            <person name="Suarez D.L."/>
            <person name="Swayne D.E."/>
        </authorList>
    </citation>
    <scope>NUCLEOTIDE SEQUENCE [LARGE SCALE GENOMIC DNA]</scope>
    <source>
        <strain evidence="10 11">DSM 26133</strain>
    </source>
</reference>
<keyword evidence="3 7" id="KW-0228">DNA excision</keyword>
<sequence length="599" mass="69015">MGENKYPIDLKVLPSAPGVYKYFNKEVLIYVGKAKNLKKRVSSYFNKQTGNSLKTRKLVKEIDHVEYVIVDSEYDALLLENNLIKENQPKYNILLKDDKSFPFICISDERFPKIYSTRRDELNEGEYFGPYTSVKALNNVLELIRSLYKVRTCNYLLSEKNIENKKFKVCLEYHIGNCLGPCEGLQRENDYLKEIDQARHIIKGHLKIVKDHFLSSMKQAAEDLEFEAAQEYKSKIEFLDKFQSRTVIVNKKLKGIDVITITSTEKKAFINYMRVDNGIINISDSLTVTKRLDEGDEQILELLIVELRERFNSESKTILSNKHFDCWQDALEIVVPQIGDKKKLVDLSLKNALYHKKEALSQAQKTKQKESRVTKQLQNDLKLKTVPNHIECFDNSNIQGTNPVASMVCFKKGKPSKKDYRHFKIKTVVGPDDFGSMREIVYRRYKRLQDEQLHFPDLIVIDGGKGQLHAACDALKELGIYTDIPIIGIAKRLEEIYYPEDSIPLHISKKSESLKLIQQLRDEAHRFAITFHRSLRSKGQVTSELDQIDGIGEKTKQKLLTKFKSYKKMTTASVDEIAAEIGSSKAKLIMAYIQKKGSK</sequence>
<dbReference type="SUPFAM" id="SSF82771">
    <property type="entry name" value="GIY-YIG endonuclease"/>
    <property type="match status" value="1"/>
</dbReference>
<keyword evidence="6 7" id="KW-0742">SOS response</keyword>
<dbReference type="CDD" id="cd10434">
    <property type="entry name" value="GIY-YIG_UvrC_Cho"/>
    <property type="match status" value="1"/>
</dbReference>
<dbReference type="SUPFAM" id="SSF47781">
    <property type="entry name" value="RuvA domain 2-like"/>
    <property type="match status" value="1"/>
</dbReference>
<keyword evidence="5 7" id="KW-0234">DNA repair</keyword>
<evidence type="ECO:0000259" key="9">
    <source>
        <dbReference type="PROSITE" id="PS50165"/>
    </source>
</evidence>
<dbReference type="PANTHER" id="PTHR30562">
    <property type="entry name" value="UVRC/OXIDOREDUCTASE"/>
    <property type="match status" value="1"/>
</dbReference>
<dbReference type="InterPro" id="IPR038476">
    <property type="entry name" value="UvrC_RNase_H_dom_sf"/>
</dbReference>
<dbReference type="InterPro" id="IPR036876">
    <property type="entry name" value="UVR_dom_sf"/>
</dbReference>
<evidence type="ECO:0000256" key="6">
    <source>
        <dbReference type="ARBA" id="ARBA00023236"/>
    </source>
</evidence>
<evidence type="ECO:0000256" key="4">
    <source>
        <dbReference type="ARBA" id="ARBA00022881"/>
    </source>
</evidence>
<dbReference type="NCBIfam" id="TIGR00194">
    <property type="entry name" value="uvrC"/>
    <property type="match status" value="1"/>
</dbReference>
<comment type="function">
    <text evidence="7">The UvrABC repair system catalyzes the recognition and processing of DNA lesions. UvrC both incises the 5' and 3' sides of the lesion. The N-terminal half is responsible for the 3' incision and the C-terminal half is responsible for the 5' incision.</text>
</comment>
<dbReference type="Gene3D" id="3.40.1440.10">
    <property type="entry name" value="GIY-YIG endonuclease"/>
    <property type="match status" value="1"/>
</dbReference>
<gene>
    <name evidence="7" type="primary">uvrC</name>
    <name evidence="10" type="ORF">SAMN04488029_2519</name>
</gene>
<comment type="subunit">
    <text evidence="7">Interacts with UvrB in an incision complex.</text>
</comment>
<dbReference type="EMBL" id="FWYF01000002">
    <property type="protein sequence ID" value="SMD35432.1"/>
    <property type="molecule type" value="Genomic_DNA"/>
</dbReference>
<evidence type="ECO:0000313" key="11">
    <source>
        <dbReference type="Proteomes" id="UP000192472"/>
    </source>
</evidence>
<dbReference type="SMART" id="SM00465">
    <property type="entry name" value="GIYc"/>
    <property type="match status" value="1"/>
</dbReference>
<keyword evidence="11" id="KW-1185">Reference proteome</keyword>
<dbReference type="Gene3D" id="3.30.420.340">
    <property type="entry name" value="UvrC, RNAse H endonuclease domain"/>
    <property type="match status" value="1"/>
</dbReference>
<dbReference type="GO" id="GO:0009381">
    <property type="term" value="F:excinuclease ABC activity"/>
    <property type="evidence" value="ECO:0007669"/>
    <property type="project" value="UniProtKB-UniRule"/>
</dbReference>
<dbReference type="GO" id="GO:0003677">
    <property type="term" value="F:DNA binding"/>
    <property type="evidence" value="ECO:0007669"/>
    <property type="project" value="UniProtKB-UniRule"/>
</dbReference>
<feature type="domain" description="UvrC family homology region profile" evidence="9">
    <location>
        <begin position="292"/>
        <end position="475"/>
    </location>
</feature>
<dbReference type="STRING" id="692418.SAMN04488029_2519"/>
<dbReference type="GO" id="GO:0009432">
    <property type="term" value="P:SOS response"/>
    <property type="evidence" value="ECO:0007669"/>
    <property type="project" value="UniProtKB-UniRule"/>
</dbReference>
<dbReference type="Pfam" id="PF22920">
    <property type="entry name" value="UvrC_RNaseH"/>
    <property type="match status" value="1"/>
</dbReference>
<dbReference type="InterPro" id="IPR010994">
    <property type="entry name" value="RuvA_2-like"/>
</dbReference>
<keyword evidence="4 7" id="KW-0267">Excision nuclease</keyword>
<comment type="subcellular location">
    <subcellularLocation>
        <location evidence="7">Cytoplasm</location>
    </subcellularLocation>
</comment>
<organism evidence="10 11">
    <name type="scientific">Reichenbachiella faecimaris</name>
    <dbReference type="NCBI Taxonomy" id="692418"/>
    <lineage>
        <taxon>Bacteria</taxon>
        <taxon>Pseudomonadati</taxon>
        <taxon>Bacteroidota</taxon>
        <taxon>Cytophagia</taxon>
        <taxon>Cytophagales</taxon>
        <taxon>Reichenbachiellaceae</taxon>
        <taxon>Reichenbachiella</taxon>
    </lineage>
</organism>
<dbReference type="PROSITE" id="PS50164">
    <property type="entry name" value="GIY_YIG"/>
    <property type="match status" value="1"/>
</dbReference>